<dbReference type="PANTHER" id="PTHR24271:SF81">
    <property type="entry name" value="GRANZYME B"/>
    <property type="match status" value="1"/>
</dbReference>
<keyword evidence="1 7" id="KW-0645">Protease</keyword>
<dbReference type="CDD" id="cd00190">
    <property type="entry name" value="Tryp_SPc"/>
    <property type="match status" value="1"/>
</dbReference>
<dbReference type="GO" id="GO:0016485">
    <property type="term" value="P:protein processing"/>
    <property type="evidence" value="ECO:0007669"/>
    <property type="project" value="Ensembl"/>
</dbReference>
<dbReference type="GO" id="GO:0005764">
    <property type="term" value="C:lysosome"/>
    <property type="evidence" value="ECO:0007669"/>
    <property type="project" value="Ensembl"/>
</dbReference>
<proteinExistence type="predicted"/>
<sequence>MHFLLPLLLTFLQSAGAKAGAIIGGQEAKPHSRPYMAYLKYKNEIGREHTCGAFLVREDFLLTAAHCWGSSISIILGAHNIQKPEETQQQIPVLRAIRHQLYDNQAIKNDIMLLQLEKKAKLNNAVGLLALPQKKDWVRPGKICSVAGWGSNLERKFYTLQKVKLEVRKAHECMEKYPKNYNSFTQICAGDPKEQKASFKGDSGGPLVCDGVAQGIVSYGFRNGSNPRVYTRISSFLPWIKKTMRAHEC</sequence>
<dbReference type="OMA" id="HQLYDNQ"/>
<organism evidence="10 11">
    <name type="scientific">Vombatus ursinus</name>
    <name type="common">Common wombat</name>
    <dbReference type="NCBI Taxonomy" id="29139"/>
    <lineage>
        <taxon>Eukaryota</taxon>
        <taxon>Metazoa</taxon>
        <taxon>Chordata</taxon>
        <taxon>Craniata</taxon>
        <taxon>Vertebrata</taxon>
        <taxon>Euteleostomi</taxon>
        <taxon>Mammalia</taxon>
        <taxon>Metatheria</taxon>
        <taxon>Diprotodontia</taxon>
        <taxon>Vombatidae</taxon>
        <taxon>Vombatus</taxon>
    </lineage>
</organism>
<dbReference type="GeneTree" id="ENSGT01030000234551"/>
<dbReference type="GO" id="GO:0050829">
    <property type="term" value="P:defense response to Gram-negative bacterium"/>
    <property type="evidence" value="ECO:0007669"/>
    <property type="project" value="Ensembl"/>
</dbReference>
<dbReference type="GO" id="GO:0010494">
    <property type="term" value="C:cytoplasmic stress granule"/>
    <property type="evidence" value="ECO:0007669"/>
    <property type="project" value="Ensembl"/>
</dbReference>
<dbReference type="Pfam" id="PF00089">
    <property type="entry name" value="Trypsin"/>
    <property type="match status" value="1"/>
</dbReference>
<dbReference type="GO" id="GO:0030168">
    <property type="term" value="P:platelet activation"/>
    <property type="evidence" value="ECO:0007669"/>
    <property type="project" value="Ensembl"/>
</dbReference>
<dbReference type="GO" id="GO:0042119">
    <property type="term" value="P:neutrophil activation"/>
    <property type="evidence" value="ECO:0007669"/>
    <property type="project" value="Ensembl"/>
</dbReference>
<dbReference type="InterPro" id="IPR001314">
    <property type="entry name" value="Peptidase_S1A"/>
</dbReference>
<evidence type="ECO:0000256" key="8">
    <source>
        <dbReference type="SAM" id="SignalP"/>
    </source>
</evidence>
<dbReference type="GO" id="GO:0098786">
    <property type="term" value="P:biofilm matrix disassembly"/>
    <property type="evidence" value="ECO:0007669"/>
    <property type="project" value="Ensembl"/>
</dbReference>
<keyword evidence="11" id="KW-1185">Reference proteome</keyword>
<feature type="chain" id="PRO_5021307518" evidence="8">
    <location>
        <begin position="20"/>
        <end position="249"/>
    </location>
</feature>
<dbReference type="GO" id="GO:0048018">
    <property type="term" value="F:receptor ligand activity"/>
    <property type="evidence" value="ECO:0007669"/>
    <property type="project" value="Ensembl"/>
</dbReference>
<dbReference type="InterPro" id="IPR001254">
    <property type="entry name" value="Trypsin_dom"/>
</dbReference>
<dbReference type="Proteomes" id="UP000314987">
    <property type="component" value="Unassembled WGS sequence"/>
</dbReference>
<reference evidence="10" key="3">
    <citation type="submission" date="2025-09" db="UniProtKB">
        <authorList>
            <consortium name="Ensembl"/>
        </authorList>
    </citation>
    <scope>IDENTIFICATION</scope>
</reference>
<reference evidence="11" key="1">
    <citation type="submission" date="2018-12" db="EMBL/GenBank/DDBJ databases">
        <authorList>
            <person name="Yazar S."/>
        </authorList>
    </citation>
    <scope>NUCLEOTIDE SEQUENCE [LARGE SCALE GENOMIC DNA]</scope>
</reference>
<dbReference type="GO" id="GO:0002548">
    <property type="term" value="P:monocyte chemotaxis"/>
    <property type="evidence" value="ECO:0007669"/>
    <property type="project" value="Ensembl"/>
</dbReference>
<dbReference type="OrthoDB" id="5565075at2759"/>
<evidence type="ECO:0000313" key="11">
    <source>
        <dbReference type="Proteomes" id="UP000314987"/>
    </source>
</evidence>
<dbReference type="SUPFAM" id="SSF50494">
    <property type="entry name" value="Trypsin-like serine proteases"/>
    <property type="match status" value="1"/>
</dbReference>
<dbReference type="GO" id="GO:0008201">
    <property type="term" value="F:heparin binding"/>
    <property type="evidence" value="ECO:0007669"/>
    <property type="project" value="Ensembl"/>
</dbReference>
<evidence type="ECO:0000313" key="10">
    <source>
        <dbReference type="Ensembl" id="ENSVURP00010000878.1"/>
    </source>
</evidence>
<dbReference type="PROSITE" id="PS50240">
    <property type="entry name" value="TRYPSIN_DOM"/>
    <property type="match status" value="1"/>
</dbReference>
<dbReference type="PROSITE" id="PS00135">
    <property type="entry name" value="TRYPSIN_SER"/>
    <property type="match status" value="1"/>
</dbReference>
<dbReference type="InterPro" id="IPR033116">
    <property type="entry name" value="TRYPSIN_SER"/>
</dbReference>
<dbReference type="PRINTS" id="PR00722">
    <property type="entry name" value="CHYMOTRYPSIN"/>
</dbReference>
<name>A0A4X2JN81_VOMUR</name>
<evidence type="ECO:0000259" key="9">
    <source>
        <dbReference type="PROSITE" id="PS50240"/>
    </source>
</evidence>
<dbReference type="AlphaFoldDB" id="A0A4X2JN81"/>
<dbReference type="SMART" id="SM00020">
    <property type="entry name" value="Tryp_SPc"/>
    <property type="match status" value="1"/>
</dbReference>
<accession>A0A4X2JN81</accession>
<keyword evidence="6" id="KW-1015">Disulfide bond</keyword>
<gene>
    <name evidence="10" type="primary">CTSG</name>
    <name evidence="10" type="synonym">LOC114048937</name>
</gene>
<dbReference type="GO" id="GO:0019731">
    <property type="term" value="P:antibacterial humoral response"/>
    <property type="evidence" value="ECO:0007669"/>
    <property type="project" value="Ensembl"/>
</dbReference>
<feature type="signal peptide" evidence="8">
    <location>
        <begin position="1"/>
        <end position="19"/>
    </location>
</feature>
<dbReference type="GO" id="GO:0050868">
    <property type="term" value="P:negative regulation of T cell activation"/>
    <property type="evidence" value="ECO:0007669"/>
    <property type="project" value="Ensembl"/>
</dbReference>
<dbReference type="GO" id="GO:0005886">
    <property type="term" value="C:plasma membrane"/>
    <property type="evidence" value="ECO:0007669"/>
    <property type="project" value="Ensembl"/>
</dbReference>
<dbReference type="FunFam" id="2.40.10.10:FF:000014">
    <property type="entry name" value="Complement factor D"/>
    <property type="match status" value="1"/>
</dbReference>
<dbReference type="GO" id="GO:1901731">
    <property type="term" value="P:positive regulation of platelet aggregation"/>
    <property type="evidence" value="ECO:0007669"/>
    <property type="project" value="Ensembl"/>
</dbReference>
<protein>
    <submittedName>
        <fullName evidence="10">Cathepsin G</fullName>
    </submittedName>
</protein>
<dbReference type="GO" id="GO:0005829">
    <property type="term" value="C:cytosol"/>
    <property type="evidence" value="ECO:0007669"/>
    <property type="project" value="Ensembl"/>
</dbReference>
<evidence type="ECO:0000256" key="5">
    <source>
        <dbReference type="ARBA" id="ARBA00023145"/>
    </source>
</evidence>
<dbReference type="GO" id="GO:0005634">
    <property type="term" value="C:nucleus"/>
    <property type="evidence" value="ECO:0007669"/>
    <property type="project" value="Ensembl"/>
</dbReference>
<dbReference type="GO" id="GO:0005615">
    <property type="term" value="C:extracellular space"/>
    <property type="evidence" value="ECO:0007669"/>
    <property type="project" value="Ensembl"/>
</dbReference>
<dbReference type="InterPro" id="IPR009003">
    <property type="entry name" value="Peptidase_S1_PA"/>
</dbReference>
<dbReference type="GO" id="GO:0004252">
    <property type="term" value="F:serine-type endopeptidase activity"/>
    <property type="evidence" value="ECO:0007669"/>
    <property type="project" value="Ensembl"/>
</dbReference>
<evidence type="ECO:0000256" key="2">
    <source>
        <dbReference type="ARBA" id="ARBA00022729"/>
    </source>
</evidence>
<keyword evidence="3 7" id="KW-0378">Hydrolase</keyword>
<dbReference type="STRING" id="29139.ENSVURP00010000878"/>
<keyword evidence="2 8" id="KW-0732">Signal</keyword>
<evidence type="ECO:0000256" key="1">
    <source>
        <dbReference type="ARBA" id="ARBA00022670"/>
    </source>
</evidence>
<keyword evidence="5" id="KW-0865">Zymogen</keyword>
<evidence type="ECO:0000256" key="4">
    <source>
        <dbReference type="ARBA" id="ARBA00022825"/>
    </source>
</evidence>
<dbReference type="InterPro" id="IPR043504">
    <property type="entry name" value="Peptidase_S1_PA_chymotrypsin"/>
</dbReference>
<dbReference type="GO" id="GO:0071222">
    <property type="term" value="P:cellular response to lipopolysaccharide"/>
    <property type="evidence" value="ECO:0007669"/>
    <property type="project" value="Ensembl"/>
</dbReference>
<dbReference type="GO" id="GO:0050830">
    <property type="term" value="P:defense response to Gram-positive bacterium"/>
    <property type="evidence" value="ECO:0007669"/>
    <property type="project" value="Ensembl"/>
</dbReference>
<evidence type="ECO:0000256" key="6">
    <source>
        <dbReference type="ARBA" id="ARBA00023157"/>
    </source>
</evidence>
<dbReference type="Gene3D" id="2.40.10.10">
    <property type="entry name" value="Trypsin-like serine proteases"/>
    <property type="match status" value="2"/>
</dbReference>
<dbReference type="InterPro" id="IPR018114">
    <property type="entry name" value="TRYPSIN_HIS"/>
</dbReference>
<evidence type="ECO:0000256" key="7">
    <source>
        <dbReference type="RuleBase" id="RU363034"/>
    </source>
</evidence>
<evidence type="ECO:0000256" key="3">
    <source>
        <dbReference type="ARBA" id="ARBA00022801"/>
    </source>
</evidence>
<dbReference type="GO" id="GO:0030141">
    <property type="term" value="C:secretory granule"/>
    <property type="evidence" value="ECO:0007669"/>
    <property type="project" value="Ensembl"/>
</dbReference>
<keyword evidence="4 7" id="KW-0720">Serine protease</keyword>
<dbReference type="Ensembl" id="ENSVURT00010001015.1">
    <property type="protein sequence ID" value="ENSVURP00010000878.1"/>
    <property type="gene ID" value="ENSVURG00010000770.1"/>
</dbReference>
<reference evidence="10" key="2">
    <citation type="submission" date="2025-08" db="UniProtKB">
        <authorList>
            <consortium name="Ensembl"/>
        </authorList>
    </citation>
    <scope>IDENTIFICATION</scope>
</reference>
<dbReference type="PANTHER" id="PTHR24271">
    <property type="entry name" value="KALLIKREIN-RELATED"/>
    <property type="match status" value="1"/>
</dbReference>
<dbReference type="GO" id="GO:0089720">
    <property type="term" value="F:caspase binding"/>
    <property type="evidence" value="ECO:0007669"/>
    <property type="project" value="Ensembl"/>
</dbReference>
<feature type="domain" description="Peptidase S1" evidence="9">
    <location>
        <begin position="22"/>
        <end position="245"/>
    </location>
</feature>
<dbReference type="PROSITE" id="PS00134">
    <property type="entry name" value="TRYPSIN_HIS"/>
    <property type="match status" value="1"/>
</dbReference>